<reference evidence="3 4" key="1">
    <citation type="submission" date="2022-03" db="EMBL/GenBank/DDBJ databases">
        <title>Pseudonocardia alaer sp. nov., a novel actinomycete isolated from reed forest soil.</title>
        <authorList>
            <person name="Wang L."/>
        </authorList>
    </citation>
    <scope>NUCLEOTIDE SEQUENCE [LARGE SCALE GENOMIC DNA]</scope>
    <source>
        <strain evidence="3 4">Y-16303</strain>
    </source>
</reference>
<dbReference type="RefSeq" id="WP_241035891.1">
    <property type="nucleotide sequence ID" value="NZ_BAAAJF010000078.1"/>
</dbReference>
<feature type="transmembrane region" description="Helical" evidence="2">
    <location>
        <begin position="50"/>
        <end position="68"/>
    </location>
</feature>
<evidence type="ECO:0000313" key="3">
    <source>
        <dbReference type="EMBL" id="MCH6165866.1"/>
    </source>
</evidence>
<feature type="transmembrane region" description="Helical" evidence="2">
    <location>
        <begin position="407"/>
        <end position="434"/>
    </location>
</feature>
<dbReference type="EMBL" id="JAKXMK010000007">
    <property type="protein sequence ID" value="MCH6165866.1"/>
    <property type="molecule type" value="Genomic_DNA"/>
</dbReference>
<gene>
    <name evidence="3" type="ORF">MMF94_09245</name>
</gene>
<evidence type="ECO:0008006" key="5">
    <source>
        <dbReference type="Google" id="ProtNLM"/>
    </source>
</evidence>
<accession>A0ABS9TBE2</accession>
<feature type="transmembrane region" description="Helical" evidence="2">
    <location>
        <begin position="333"/>
        <end position="353"/>
    </location>
</feature>
<evidence type="ECO:0000256" key="2">
    <source>
        <dbReference type="SAM" id="Phobius"/>
    </source>
</evidence>
<dbReference type="Proteomes" id="UP001299970">
    <property type="component" value="Unassembled WGS sequence"/>
</dbReference>
<name>A0ABS9TBE2_9PSEU</name>
<feature type="transmembrane region" description="Helical" evidence="2">
    <location>
        <begin position="172"/>
        <end position="200"/>
    </location>
</feature>
<feature type="transmembrane region" description="Helical" evidence="2">
    <location>
        <begin position="454"/>
        <end position="479"/>
    </location>
</feature>
<keyword evidence="4" id="KW-1185">Reference proteome</keyword>
<feature type="transmembrane region" description="Helical" evidence="2">
    <location>
        <begin position="21"/>
        <end position="44"/>
    </location>
</feature>
<feature type="transmembrane region" description="Helical" evidence="2">
    <location>
        <begin position="485"/>
        <end position="506"/>
    </location>
</feature>
<organism evidence="3 4">
    <name type="scientific">Pseudonocardia alaniniphila</name>
    <dbReference type="NCBI Taxonomy" id="75291"/>
    <lineage>
        <taxon>Bacteria</taxon>
        <taxon>Bacillati</taxon>
        <taxon>Actinomycetota</taxon>
        <taxon>Actinomycetes</taxon>
        <taxon>Pseudonocardiales</taxon>
        <taxon>Pseudonocardiaceae</taxon>
        <taxon>Pseudonocardia</taxon>
    </lineage>
</organism>
<feature type="region of interest" description="Disordered" evidence="1">
    <location>
        <begin position="556"/>
        <end position="581"/>
    </location>
</feature>
<evidence type="ECO:0000313" key="4">
    <source>
        <dbReference type="Proteomes" id="UP001299970"/>
    </source>
</evidence>
<proteinExistence type="predicted"/>
<feature type="transmembrane region" description="Helical" evidence="2">
    <location>
        <begin position="89"/>
        <end position="120"/>
    </location>
</feature>
<feature type="compositionally biased region" description="Basic and acidic residues" evidence="1">
    <location>
        <begin position="561"/>
        <end position="581"/>
    </location>
</feature>
<evidence type="ECO:0000256" key="1">
    <source>
        <dbReference type="SAM" id="MobiDB-lite"/>
    </source>
</evidence>
<keyword evidence="2" id="KW-0472">Membrane</keyword>
<feature type="transmembrane region" description="Helical" evidence="2">
    <location>
        <begin position="381"/>
        <end position="401"/>
    </location>
</feature>
<protein>
    <recommendedName>
        <fullName evidence="5">ABC-2 type transport system permease protein</fullName>
    </recommendedName>
</protein>
<keyword evidence="2" id="KW-0812">Transmembrane</keyword>
<comment type="caution">
    <text evidence="3">The sequence shown here is derived from an EMBL/GenBank/DDBJ whole genome shotgun (WGS) entry which is preliminary data.</text>
</comment>
<feature type="transmembrane region" description="Helical" evidence="2">
    <location>
        <begin position="309"/>
        <end position="327"/>
    </location>
</feature>
<feature type="transmembrane region" description="Helical" evidence="2">
    <location>
        <begin position="239"/>
        <end position="262"/>
    </location>
</feature>
<keyword evidence="2" id="KW-1133">Transmembrane helix</keyword>
<sequence>MVGELIRLKLTIQRHSLSWKRVLGLVLGVAAAIATWLAVLVAAPAARSDVLLFALAAWLVGWLIGPILTSGAAVLRPEYFTLLPLPRQWLGLGLLASVFVGVGAAVTGVAILALVVYAVVAAWPAAASIAVAVVTAVVGSALLLVFVVALSRTVYALLGAAMRTRMGVEIAAIQYGLMLSSMFVGWLIVSPVISAVPVFLREGFGWLGVSGVLNLFPSSWPLLAVDAAASGDYASAAGLIGALALVTALVVAAAVALLTPYVGNRTVRRRGRPWGSRVLTGGRVLPVTPLGAVVGKELRTWWRDPWRSLEVRSSIWFGIFVAIYGVIAGIPQLAGLAGIAVALMVGLSGANLFGQDGTALWQLVVAQSPRAVRADIRGRQIGLVVALGAPAFGLSLLMMLLTGAWDFAVPVLAGIVATLGVGSGIAVVMSVIGVTPGVDPHRRVNATDAGENNFSINVALWAILTLVGPTVAVAVPLAVGGPDRPAWLVLTTLAVAVVNGLVVAWLGGAMAARRLETHLPETFARLRYPGTAATKGRGGGLLDYLSGQAESSALAAAAAAKGEKPAPQKKEPAPRGKERVG</sequence>
<feature type="transmembrane region" description="Helical" evidence="2">
    <location>
        <begin position="126"/>
        <end position="151"/>
    </location>
</feature>